<dbReference type="SUPFAM" id="SSF51905">
    <property type="entry name" value="FAD/NAD(P)-binding domain"/>
    <property type="match status" value="1"/>
</dbReference>
<protein>
    <submittedName>
        <fullName evidence="4">FAD-dependent oxidoreductase</fullName>
    </submittedName>
</protein>
<keyword evidence="5" id="KW-1185">Reference proteome</keyword>
<accession>A0ABP8RG99</accession>
<dbReference type="PANTHER" id="PTHR42923:SF43">
    <property type="entry name" value="AMINE OXIDASE"/>
    <property type="match status" value="1"/>
</dbReference>
<dbReference type="InterPro" id="IPR036188">
    <property type="entry name" value="FAD/NAD-bd_sf"/>
</dbReference>
<comment type="caution">
    <text evidence="4">The sequence shown here is derived from an EMBL/GenBank/DDBJ whole genome shotgun (WGS) entry which is preliminary data.</text>
</comment>
<dbReference type="Proteomes" id="UP001501598">
    <property type="component" value="Unassembled WGS sequence"/>
</dbReference>
<evidence type="ECO:0000259" key="3">
    <source>
        <dbReference type="Pfam" id="PF01593"/>
    </source>
</evidence>
<name>A0ABP8RG99_9PSEU</name>
<reference evidence="5" key="1">
    <citation type="journal article" date="2019" name="Int. J. Syst. Evol. Microbiol.">
        <title>The Global Catalogue of Microorganisms (GCM) 10K type strain sequencing project: providing services to taxonomists for standard genome sequencing and annotation.</title>
        <authorList>
            <consortium name="The Broad Institute Genomics Platform"/>
            <consortium name="The Broad Institute Genome Sequencing Center for Infectious Disease"/>
            <person name="Wu L."/>
            <person name="Ma J."/>
        </authorList>
    </citation>
    <scope>NUCLEOTIDE SEQUENCE [LARGE SCALE GENOMIC DNA]</scope>
    <source>
        <strain evidence="5">JCM 17906</strain>
    </source>
</reference>
<dbReference type="Gene3D" id="3.50.50.60">
    <property type="entry name" value="FAD/NAD(P)-binding domain"/>
    <property type="match status" value="1"/>
</dbReference>
<gene>
    <name evidence="4" type="ORF">GCM10023175_07330</name>
</gene>
<evidence type="ECO:0000313" key="5">
    <source>
        <dbReference type="Proteomes" id="UP001501598"/>
    </source>
</evidence>
<proteinExistence type="predicted"/>
<dbReference type="RefSeq" id="WP_345412626.1">
    <property type="nucleotide sequence ID" value="NZ_BAABGT010000012.1"/>
</dbReference>
<evidence type="ECO:0000256" key="2">
    <source>
        <dbReference type="ARBA" id="ARBA00023002"/>
    </source>
</evidence>
<dbReference type="InterPro" id="IPR050464">
    <property type="entry name" value="Zeta_carotene_desat/Oxidored"/>
</dbReference>
<dbReference type="EMBL" id="BAABGT010000012">
    <property type="protein sequence ID" value="GAA4538004.1"/>
    <property type="molecule type" value="Genomic_DNA"/>
</dbReference>
<dbReference type="PANTHER" id="PTHR42923">
    <property type="entry name" value="PROTOPORPHYRINOGEN OXIDASE"/>
    <property type="match status" value="1"/>
</dbReference>
<comment type="cofactor">
    <cofactor evidence="1">
        <name>FAD</name>
        <dbReference type="ChEBI" id="CHEBI:57692"/>
    </cofactor>
</comment>
<feature type="domain" description="Amine oxidase" evidence="3">
    <location>
        <begin position="38"/>
        <end position="498"/>
    </location>
</feature>
<evidence type="ECO:0000256" key="1">
    <source>
        <dbReference type="ARBA" id="ARBA00001974"/>
    </source>
</evidence>
<dbReference type="PRINTS" id="PR00757">
    <property type="entry name" value="AMINEOXDASEF"/>
</dbReference>
<sequence>MTRTLPWRRAPHVLVPARPELPRRAAAGTRAVVVGGGIAGISAATVLAERGVAVTVLEAAGHLGGRLGAWSHTLADGSEQVVEHGFHAFFRHYDTWRSILRRIDPGLGFLRPVTGYPVISRRWPAEDLGNLPAAPPFNLLALFARSPSLRLREIAGADAGLGFALLAHSPAETVRRFDDVSAAEFLRRLGVSERARAMLFEAFARSFFCDQDGLSAAELVSMFHYYFLGNPAGIGFDAPSEDHRTAIWDPLAAYLGERGAQVRLGARAVGLRRAGETWVVEVEEVVEVEDSAGAAAPGGAGSAGGGAVEAEHVVLALDPGALRALLAGSPVAPDLARRAASLQVAPPFAVSRLWLDRPVGPDRAVFNAVSGEPTLDSVTLYSRLEGESARWAARTGGEVVELHSYACTAPDAASATARMRAELAGLWPETAQARVVDLVERSEATAPAFPPGGAGTRPGVLTDAPGIRVAGDFVECPYPSGLMERASMTGVLAANDVLDAVGAGPEEIRGIAEQGLLAGLPVHRLGSLGRARGA</sequence>
<dbReference type="InterPro" id="IPR001613">
    <property type="entry name" value="Flavin_amine_oxidase"/>
</dbReference>
<keyword evidence="2" id="KW-0560">Oxidoreductase</keyword>
<dbReference type="Pfam" id="PF01593">
    <property type="entry name" value="Amino_oxidase"/>
    <property type="match status" value="1"/>
</dbReference>
<organism evidence="4 5">
    <name type="scientific">Pseudonocardia xishanensis</name>
    <dbReference type="NCBI Taxonomy" id="630995"/>
    <lineage>
        <taxon>Bacteria</taxon>
        <taxon>Bacillati</taxon>
        <taxon>Actinomycetota</taxon>
        <taxon>Actinomycetes</taxon>
        <taxon>Pseudonocardiales</taxon>
        <taxon>Pseudonocardiaceae</taxon>
        <taxon>Pseudonocardia</taxon>
    </lineage>
</organism>
<evidence type="ECO:0000313" key="4">
    <source>
        <dbReference type="EMBL" id="GAA4538004.1"/>
    </source>
</evidence>
<dbReference type="InterPro" id="IPR002937">
    <property type="entry name" value="Amino_oxidase"/>
</dbReference>